<dbReference type="InterPro" id="IPR013201">
    <property type="entry name" value="Prot_inhib_I29"/>
</dbReference>
<evidence type="ECO:0000256" key="2">
    <source>
        <dbReference type="SAM" id="SignalP"/>
    </source>
</evidence>
<dbReference type="SUPFAM" id="SSF54001">
    <property type="entry name" value="Cysteine proteinases"/>
    <property type="match status" value="1"/>
</dbReference>
<dbReference type="InterPro" id="IPR038765">
    <property type="entry name" value="Papain-like_cys_pep_sf"/>
</dbReference>
<feature type="region of interest" description="Disordered" evidence="1">
    <location>
        <begin position="25"/>
        <end position="55"/>
    </location>
</feature>
<dbReference type="Gene3D" id="1.10.287.2250">
    <property type="match status" value="1"/>
</dbReference>
<dbReference type="SMART" id="SM00848">
    <property type="entry name" value="Inhibitor_I29"/>
    <property type="match status" value="1"/>
</dbReference>
<accession>Q5MGC7</accession>
<reference evidence="4" key="1">
    <citation type="journal article" date="2005" name="Gene">
        <title>A catalog for the transcripts from the venomous structures of the caterpillar Lonomia obliqua: identification of the proteins potentially involved in the coagulation disorder and hemorrhagic syndrome.</title>
        <authorList>
            <person name="Veiga A.B.G."/>
            <person name="Ribeiro J.M.C."/>
            <person name="Guimaraes J.A."/>
            <person name="Francischetti I.M.B."/>
        </authorList>
    </citation>
    <scope>NUCLEOTIDE SEQUENCE</scope>
    <source>
        <tissue evidence="4">Spicule</tissue>
    </source>
</reference>
<dbReference type="AlphaFoldDB" id="Q5MGC7"/>
<name>Q5MGC7_LONON</name>
<dbReference type="MEROPS" id="I29.005"/>
<feature type="signal peptide" evidence="2">
    <location>
        <begin position="1"/>
        <end position="19"/>
    </location>
</feature>
<protein>
    <recommendedName>
        <fullName evidence="3">Cathepsin propeptide inhibitor domain-containing protein</fullName>
    </recommendedName>
</protein>
<dbReference type="EMBL" id="AY829859">
    <property type="protein sequence ID" value="AAV91473.1"/>
    <property type="molecule type" value="mRNA"/>
</dbReference>
<evidence type="ECO:0000259" key="3">
    <source>
        <dbReference type="SMART" id="SM00848"/>
    </source>
</evidence>
<evidence type="ECO:0000256" key="1">
    <source>
        <dbReference type="SAM" id="MobiDB-lite"/>
    </source>
</evidence>
<feature type="compositionally biased region" description="Basic and acidic residues" evidence="1">
    <location>
        <begin position="40"/>
        <end position="55"/>
    </location>
</feature>
<sequence length="130" mass="15240">MRKFVVIIFFLYMFNLVNSFEYDSKGDYDDDAGDSSYVPEPREHSSYSEDANKPTYDIKDAPKLFDKFVKDYSKHYDSESDYKNHYNNFVKNLEEIIKTNNNAKGYYTDINTFADLDEKEMASYVGGGFQ</sequence>
<dbReference type="Pfam" id="PF08246">
    <property type="entry name" value="Inhibitor_I29"/>
    <property type="match status" value="1"/>
</dbReference>
<evidence type="ECO:0000313" key="4">
    <source>
        <dbReference type="EMBL" id="AAV91473.1"/>
    </source>
</evidence>
<organism evidence="4">
    <name type="scientific">Lonomia obliqua</name>
    <name type="common">Moth</name>
    <dbReference type="NCBI Taxonomy" id="304329"/>
    <lineage>
        <taxon>Eukaryota</taxon>
        <taxon>Metazoa</taxon>
        <taxon>Ecdysozoa</taxon>
        <taxon>Arthropoda</taxon>
        <taxon>Hexapoda</taxon>
        <taxon>Insecta</taxon>
        <taxon>Pterygota</taxon>
        <taxon>Neoptera</taxon>
        <taxon>Endopterygota</taxon>
        <taxon>Lepidoptera</taxon>
        <taxon>Glossata</taxon>
        <taxon>Ditrysia</taxon>
        <taxon>Bombycoidea</taxon>
        <taxon>Saturniidae</taxon>
        <taxon>Hemileucinae</taxon>
        <taxon>Lonomia</taxon>
    </lineage>
</organism>
<feature type="chain" id="PRO_5004259902" description="Cathepsin propeptide inhibitor domain-containing protein" evidence="2">
    <location>
        <begin position="20"/>
        <end position="130"/>
    </location>
</feature>
<feature type="domain" description="Cathepsin propeptide inhibitor" evidence="3">
    <location>
        <begin position="65"/>
        <end position="121"/>
    </location>
</feature>
<keyword evidence="2" id="KW-0732">Signal</keyword>
<proteinExistence type="evidence at transcript level"/>